<proteinExistence type="predicted"/>
<dbReference type="GO" id="GO:0005634">
    <property type="term" value="C:nucleus"/>
    <property type="evidence" value="ECO:0007669"/>
    <property type="project" value="TreeGrafter"/>
</dbReference>
<reference evidence="2" key="2">
    <citation type="submission" date="2017-10" db="EMBL/GenBank/DDBJ databases">
        <title>Ladona fulva Genome sequencing and assembly.</title>
        <authorList>
            <person name="Murali S."/>
            <person name="Richards S."/>
            <person name="Bandaranaike D."/>
            <person name="Bellair M."/>
            <person name="Blankenburg K."/>
            <person name="Chao H."/>
            <person name="Dinh H."/>
            <person name="Doddapaneni H."/>
            <person name="Dugan-Rocha S."/>
            <person name="Elkadiri S."/>
            <person name="Gnanaolivu R."/>
            <person name="Hernandez B."/>
            <person name="Skinner E."/>
            <person name="Javaid M."/>
            <person name="Lee S."/>
            <person name="Li M."/>
            <person name="Ming W."/>
            <person name="Munidasa M."/>
            <person name="Muniz J."/>
            <person name="Nguyen L."/>
            <person name="Hughes D."/>
            <person name="Osuji N."/>
            <person name="Pu L.-L."/>
            <person name="Puazo M."/>
            <person name="Qu C."/>
            <person name="Quiroz J."/>
            <person name="Raj R."/>
            <person name="Weissenberger G."/>
            <person name="Xin Y."/>
            <person name="Zou X."/>
            <person name="Han Y."/>
            <person name="Worley K."/>
            <person name="Muzny D."/>
            <person name="Gibbs R."/>
        </authorList>
    </citation>
    <scope>NUCLEOTIDE SEQUENCE</scope>
    <source>
        <strain evidence="2">Sampled in the wild</strain>
    </source>
</reference>
<comment type="caution">
    <text evidence="2">The sequence shown here is derived from an EMBL/GenBank/DDBJ whole genome shotgun (WGS) entry which is preliminary data.</text>
</comment>
<name>A0A8K0JVZ3_LADFU</name>
<accession>A0A8K0JVZ3</accession>
<organism evidence="2 3">
    <name type="scientific">Ladona fulva</name>
    <name type="common">Scarce chaser dragonfly</name>
    <name type="synonym">Libellula fulva</name>
    <dbReference type="NCBI Taxonomy" id="123851"/>
    <lineage>
        <taxon>Eukaryota</taxon>
        <taxon>Metazoa</taxon>
        <taxon>Ecdysozoa</taxon>
        <taxon>Arthropoda</taxon>
        <taxon>Hexapoda</taxon>
        <taxon>Insecta</taxon>
        <taxon>Pterygota</taxon>
        <taxon>Palaeoptera</taxon>
        <taxon>Odonata</taxon>
        <taxon>Epiprocta</taxon>
        <taxon>Anisoptera</taxon>
        <taxon>Libelluloidea</taxon>
        <taxon>Libellulidae</taxon>
        <taxon>Ladona</taxon>
    </lineage>
</organism>
<dbReference type="Pfam" id="PF03184">
    <property type="entry name" value="DDE_1"/>
    <property type="match status" value="1"/>
</dbReference>
<evidence type="ECO:0000313" key="3">
    <source>
        <dbReference type="Proteomes" id="UP000792457"/>
    </source>
</evidence>
<reference evidence="2" key="1">
    <citation type="submission" date="2013-04" db="EMBL/GenBank/DDBJ databases">
        <authorList>
            <person name="Qu J."/>
            <person name="Murali S.C."/>
            <person name="Bandaranaike D."/>
            <person name="Bellair M."/>
            <person name="Blankenburg K."/>
            <person name="Chao H."/>
            <person name="Dinh H."/>
            <person name="Doddapaneni H."/>
            <person name="Downs B."/>
            <person name="Dugan-Rocha S."/>
            <person name="Elkadiri S."/>
            <person name="Gnanaolivu R.D."/>
            <person name="Hernandez B."/>
            <person name="Javaid M."/>
            <person name="Jayaseelan J.C."/>
            <person name="Lee S."/>
            <person name="Li M."/>
            <person name="Ming W."/>
            <person name="Munidasa M."/>
            <person name="Muniz J."/>
            <person name="Nguyen L."/>
            <person name="Ongeri F."/>
            <person name="Osuji N."/>
            <person name="Pu L.-L."/>
            <person name="Puazo M."/>
            <person name="Qu C."/>
            <person name="Quiroz J."/>
            <person name="Raj R."/>
            <person name="Weissenberger G."/>
            <person name="Xin Y."/>
            <person name="Zou X."/>
            <person name="Han Y."/>
            <person name="Richards S."/>
            <person name="Worley K."/>
            <person name="Muzny D."/>
            <person name="Gibbs R."/>
        </authorList>
    </citation>
    <scope>NUCLEOTIDE SEQUENCE</scope>
    <source>
        <strain evidence="2">Sampled in the wild</strain>
    </source>
</reference>
<feature type="domain" description="DDE-1" evidence="1">
    <location>
        <begin position="15"/>
        <end position="112"/>
    </location>
</feature>
<keyword evidence="3" id="KW-1185">Reference proteome</keyword>
<dbReference type="InterPro" id="IPR004875">
    <property type="entry name" value="DDE_SF_endonuclease_dom"/>
</dbReference>
<evidence type="ECO:0000259" key="1">
    <source>
        <dbReference type="Pfam" id="PF03184"/>
    </source>
</evidence>
<dbReference type="OrthoDB" id="8191755at2759"/>
<dbReference type="PANTHER" id="PTHR19303:SF71">
    <property type="entry name" value="ZINC FINGER PHD-TYPE DOMAIN-CONTAINING PROTEIN"/>
    <property type="match status" value="1"/>
</dbReference>
<dbReference type="AlphaFoldDB" id="A0A8K0JVZ3"/>
<protein>
    <recommendedName>
        <fullName evidence="1">DDE-1 domain-containing protein</fullName>
    </recommendedName>
</protein>
<evidence type="ECO:0000313" key="2">
    <source>
        <dbReference type="EMBL" id="KAG8223667.1"/>
    </source>
</evidence>
<dbReference type="PANTHER" id="PTHR19303">
    <property type="entry name" value="TRANSPOSON"/>
    <property type="match status" value="1"/>
</dbReference>
<dbReference type="GO" id="GO:0003677">
    <property type="term" value="F:DNA binding"/>
    <property type="evidence" value="ECO:0007669"/>
    <property type="project" value="TreeGrafter"/>
</dbReference>
<dbReference type="Proteomes" id="UP000792457">
    <property type="component" value="Unassembled WGS sequence"/>
</dbReference>
<gene>
    <name evidence="2" type="ORF">J437_LFUL001775</name>
</gene>
<dbReference type="InterPro" id="IPR050863">
    <property type="entry name" value="CenT-Element_Derived"/>
</dbReference>
<dbReference type="EMBL" id="KZ308169">
    <property type="protein sequence ID" value="KAG8223667.1"/>
    <property type="molecule type" value="Genomic_DNA"/>
</dbReference>
<sequence>MKGAPPGAIPGFHPSGWIQSDLFCKWLKHFATFVKSTLEDPVILILDGHYSHTRNLEVINFARDNHTIMACLPPHSTHRMQPLDVAFMKPFKTYYNQEIQKWLSCNEGRIVTQYEVTKLMGKAYVRAATISNAISGFRATGIYPFDDSIFTETKLIEELNESPSEPISDADCAPQVHVDTARTESIILPPTDGGKIQKSGQDEQQCKCIFNL</sequence>